<evidence type="ECO:0000256" key="1">
    <source>
        <dbReference type="ARBA" id="ARBA00004167"/>
    </source>
</evidence>
<evidence type="ECO:0000256" key="2">
    <source>
        <dbReference type="ARBA" id="ARBA00012202"/>
    </source>
</evidence>
<dbReference type="InterPro" id="IPR011009">
    <property type="entry name" value="Kinase-like_dom_sf"/>
</dbReference>
<dbReference type="GO" id="GO:0007168">
    <property type="term" value="P:receptor guanylyl cyclase signaling pathway"/>
    <property type="evidence" value="ECO:0007669"/>
    <property type="project" value="TreeGrafter"/>
</dbReference>
<dbReference type="GO" id="GO:0005524">
    <property type="term" value="F:ATP binding"/>
    <property type="evidence" value="ECO:0007669"/>
    <property type="project" value="InterPro"/>
</dbReference>
<feature type="chain" id="PRO_5042014062" description="guanylate cyclase" evidence="9">
    <location>
        <begin position="23"/>
        <end position="543"/>
    </location>
</feature>
<accession>A0AAD9JIB0</accession>
<dbReference type="PANTHER" id="PTHR11920">
    <property type="entry name" value="GUANYLYL CYCLASE"/>
    <property type="match status" value="1"/>
</dbReference>
<sequence>MQPAIIALIVILCLVIVGSVAGFLGYRKYQTNALLVGMSWLIPEEDVIKHNIRTNSFSTTSMNSGKSDLENTDQVFGRIARYKHALVSLRKSSAKTPTVNKDMMIEINKVSSFQRLNLQHNNVARFIGIVLHDNLSELLHEYYPKGSLQDILHNESITLDTVFKRSLIDDIVRGMCYIHNSDVRYHGRLRSTNCVVDGRFVLKLTDFGLPTFYDTSEEETEDENVHYQKLLWIAPELLRSHKYNIYTTKGDVFSFAILLQEIATRGIPYEQERHFLTAKEIIQELKAAEPPLRPRLLKRSESNIDSLMKRCWNEDPDSRPSFDNIKAHLVTVFRTKHVNLMDNLLMRMEQYANNLEHLIADRTAQLIQEQRKTEELLLQILPKSIADQLKLGKSVEPEYYDCVTIYFSDIVGFTALSASSSPLDVVVMLNDLYTAFDSTIEKFDVYKVETIGDAYMVASGLPARNGDTHVSEVAKMSLELLETVNKFKIKHRPDKKLKLRIGLHSDRWTMWIKSGVIANQLPACSHVVISKILSTLDTILLDK</sequence>
<comment type="caution">
    <text evidence="12">The sequence shown here is derived from an EMBL/GenBank/DDBJ whole genome shotgun (WGS) entry which is preliminary data.</text>
</comment>
<protein>
    <recommendedName>
        <fullName evidence="2">guanylate cyclase</fullName>
        <ecNumber evidence="2">4.6.1.2</ecNumber>
    </recommendedName>
</protein>
<dbReference type="GO" id="GO:0035556">
    <property type="term" value="P:intracellular signal transduction"/>
    <property type="evidence" value="ECO:0007669"/>
    <property type="project" value="InterPro"/>
</dbReference>
<dbReference type="Proteomes" id="UP001208570">
    <property type="component" value="Unassembled WGS sequence"/>
</dbReference>
<evidence type="ECO:0000256" key="8">
    <source>
        <dbReference type="ARBA" id="ARBA00023293"/>
    </source>
</evidence>
<keyword evidence="5" id="KW-1133">Transmembrane helix</keyword>
<dbReference type="Pfam" id="PF00211">
    <property type="entry name" value="Guanylate_cyc"/>
    <property type="match status" value="1"/>
</dbReference>
<dbReference type="InterPro" id="IPR001054">
    <property type="entry name" value="A/G_cyclase"/>
</dbReference>
<dbReference type="AlphaFoldDB" id="A0AAD9JIB0"/>
<dbReference type="SMART" id="SM00044">
    <property type="entry name" value="CYCc"/>
    <property type="match status" value="1"/>
</dbReference>
<dbReference type="InterPro" id="IPR001245">
    <property type="entry name" value="Ser-Thr/Tyr_kinase_cat_dom"/>
</dbReference>
<dbReference type="GO" id="GO:0005886">
    <property type="term" value="C:plasma membrane"/>
    <property type="evidence" value="ECO:0007669"/>
    <property type="project" value="TreeGrafter"/>
</dbReference>
<dbReference type="GO" id="GO:0001653">
    <property type="term" value="F:peptide receptor activity"/>
    <property type="evidence" value="ECO:0007669"/>
    <property type="project" value="TreeGrafter"/>
</dbReference>
<keyword evidence="8" id="KW-0141">cGMP biosynthesis</keyword>
<feature type="domain" description="Protein kinase" evidence="10">
    <location>
        <begin position="46"/>
        <end position="331"/>
    </location>
</feature>
<keyword evidence="9" id="KW-0732">Signal</keyword>
<dbReference type="SUPFAM" id="SSF55073">
    <property type="entry name" value="Nucleotide cyclase"/>
    <property type="match status" value="1"/>
</dbReference>
<reference evidence="12" key="1">
    <citation type="journal article" date="2023" name="Mol. Biol. Evol.">
        <title>Third-Generation Sequencing Reveals the Adaptive Role of the Epigenome in Three Deep-Sea Polychaetes.</title>
        <authorList>
            <person name="Perez M."/>
            <person name="Aroh O."/>
            <person name="Sun Y."/>
            <person name="Lan Y."/>
            <person name="Juniper S.K."/>
            <person name="Young C.R."/>
            <person name="Angers B."/>
            <person name="Qian P.Y."/>
        </authorList>
    </citation>
    <scope>NUCLEOTIDE SEQUENCE</scope>
    <source>
        <strain evidence="12">P08H-3</strain>
    </source>
</reference>
<comment type="subcellular location">
    <subcellularLocation>
        <location evidence="1">Membrane</location>
        <topology evidence="1">Single-pass membrane protein</topology>
    </subcellularLocation>
</comment>
<organism evidence="12 13">
    <name type="scientific">Paralvinella palmiformis</name>
    <dbReference type="NCBI Taxonomy" id="53620"/>
    <lineage>
        <taxon>Eukaryota</taxon>
        <taxon>Metazoa</taxon>
        <taxon>Spiralia</taxon>
        <taxon>Lophotrochozoa</taxon>
        <taxon>Annelida</taxon>
        <taxon>Polychaeta</taxon>
        <taxon>Sedentaria</taxon>
        <taxon>Canalipalpata</taxon>
        <taxon>Terebellida</taxon>
        <taxon>Terebelliformia</taxon>
        <taxon>Alvinellidae</taxon>
        <taxon>Paralvinella</taxon>
    </lineage>
</organism>
<dbReference type="GO" id="GO:0004016">
    <property type="term" value="F:adenylate cyclase activity"/>
    <property type="evidence" value="ECO:0007669"/>
    <property type="project" value="TreeGrafter"/>
</dbReference>
<dbReference type="InterPro" id="IPR029787">
    <property type="entry name" value="Nucleotide_cyclase"/>
</dbReference>
<evidence type="ECO:0000256" key="4">
    <source>
        <dbReference type="ARBA" id="ARBA00022741"/>
    </source>
</evidence>
<dbReference type="PANTHER" id="PTHR11920:SF494">
    <property type="entry name" value="ATRIAL NATRIURETIC PEPTIDE RECEPTOR 2"/>
    <property type="match status" value="1"/>
</dbReference>
<evidence type="ECO:0000256" key="6">
    <source>
        <dbReference type="ARBA" id="ARBA00023136"/>
    </source>
</evidence>
<keyword evidence="13" id="KW-1185">Reference proteome</keyword>
<gene>
    <name evidence="12" type="ORF">LSH36_293g01001</name>
</gene>
<dbReference type="PROSITE" id="PS50011">
    <property type="entry name" value="PROTEIN_KINASE_DOM"/>
    <property type="match status" value="1"/>
</dbReference>
<proteinExistence type="predicted"/>
<dbReference type="SUPFAM" id="SSF56112">
    <property type="entry name" value="Protein kinase-like (PK-like)"/>
    <property type="match status" value="1"/>
</dbReference>
<dbReference type="Pfam" id="PF07714">
    <property type="entry name" value="PK_Tyr_Ser-Thr"/>
    <property type="match status" value="1"/>
</dbReference>
<dbReference type="Gene3D" id="6.10.250.780">
    <property type="match status" value="1"/>
</dbReference>
<evidence type="ECO:0000256" key="7">
    <source>
        <dbReference type="ARBA" id="ARBA00023239"/>
    </source>
</evidence>
<dbReference type="InterPro" id="IPR000719">
    <property type="entry name" value="Prot_kinase_dom"/>
</dbReference>
<name>A0AAD9JIB0_9ANNE</name>
<dbReference type="GO" id="GO:0004383">
    <property type="term" value="F:guanylate cyclase activity"/>
    <property type="evidence" value="ECO:0007669"/>
    <property type="project" value="UniProtKB-EC"/>
</dbReference>
<dbReference type="EMBL" id="JAODUP010000293">
    <property type="protein sequence ID" value="KAK2153541.1"/>
    <property type="molecule type" value="Genomic_DNA"/>
</dbReference>
<keyword evidence="6" id="KW-0472">Membrane</keyword>
<evidence type="ECO:0000259" key="10">
    <source>
        <dbReference type="PROSITE" id="PS50011"/>
    </source>
</evidence>
<evidence type="ECO:0000313" key="12">
    <source>
        <dbReference type="EMBL" id="KAK2153541.1"/>
    </source>
</evidence>
<evidence type="ECO:0000256" key="9">
    <source>
        <dbReference type="SAM" id="SignalP"/>
    </source>
</evidence>
<dbReference type="GO" id="GO:0004672">
    <property type="term" value="F:protein kinase activity"/>
    <property type="evidence" value="ECO:0007669"/>
    <property type="project" value="InterPro"/>
</dbReference>
<dbReference type="EC" id="4.6.1.2" evidence="2"/>
<keyword evidence="7" id="KW-0456">Lyase</keyword>
<keyword evidence="4" id="KW-0547">Nucleotide-binding</keyword>
<dbReference type="CDD" id="cd07302">
    <property type="entry name" value="CHD"/>
    <property type="match status" value="1"/>
</dbReference>
<feature type="signal peptide" evidence="9">
    <location>
        <begin position="1"/>
        <end position="22"/>
    </location>
</feature>
<dbReference type="Gene3D" id="1.10.510.10">
    <property type="entry name" value="Transferase(Phosphotransferase) domain 1"/>
    <property type="match status" value="1"/>
</dbReference>
<evidence type="ECO:0000313" key="13">
    <source>
        <dbReference type="Proteomes" id="UP001208570"/>
    </source>
</evidence>
<evidence type="ECO:0000259" key="11">
    <source>
        <dbReference type="PROSITE" id="PS50125"/>
    </source>
</evidence>
<dbReference type="PROSITE" id="PS50125">
    <property type="entry name" value="GUANYLATE_CYCLASE_2"/>
    <property type="match status" value="1"/>
</dbReference>
<dbReference type="Gene3D" id="3.30.70.1230">
    <property type="entry name" value="Nucleotide cyclase"/>
    <property type="match status" value="1"/>
</dbReference>
<evidence type="ECO:0000256" key="5">
    <source>
        <dbReference type="ARBA" id="ARBA00022989"/>
    </source>
</evidence>
<dbReference type="InterPro" id="IPR050401">
    <property type="entry name" value="Cyclic_nucleotide_synthase"/>
</dbReference>
<feature type="domain" description="Guanylate cyclase" evidence="11">
    <location>
        <begin position="404"/>
        <end position="505"/>
    </location>
</feature>
<keyword evidence="3" id="KW-0812">Transmembrane</keyword>
<evidence type="ECO:0000256" key="3">
    <source>
        <dbReference type="ARBA" id="ARBA00022692"/>
    </source>
</evidence>